<dbReference type="Pfam" id="PF01551">
    <property type="entry name" value="Peptidase_M23"/>
    <property type="match status" value="1"/>
</dbReference>
<protein>
    <recommendedName>
        <fullName evidence="2">M23ase beta-sheet core domain-containing protein</fullName>
    </recommendedName>
</protein>
<comment type="caution">
    <text evidence="3">The sequence shown here is derived from an EMBL/GenBank/DDBJ whole genome shotgun (WGS) entry which is preliminary data.</text>
</comment>
<dbReference type="STRING" id="1572751.PK98_12980"/>
<feature type="transmembrane region" description="Helical" evidence="1">
    <location>
        <begin position="44"/>
        <end position="65"/>
    </location>
</feature>
<evidence type="ECO:0000313" key="4">
    <source>
        <dbReference type="Proteomes" id="UP000030988"/>
    </source>
</evidence>
<gene>
    <name evidence="3" type="ORF">PK98_12980</name>
</gene>
<dbReference type="Proteomes" id="UP000030988">
    <property type="component" value="Unassembled WGS sequence"/>
</dbReference>
<accession>A0A0B2BUQ8</accession>
<dbReference type="GO" id="GO:0004222">
    <property type="term" value="F:metalloendopeptidase activity"/>
    <property type="evidence" value="ECO:0007669"/>
    <property type="project" value="TreeGrafter"/>
</dbReference>
<keyword evidence="1" id="KW-1133">Transmembrane helix</keyword>
<organism evidence="3 4">
    <name type="scientific">Croceibacterium mercuriale</name>
    <dbReference type="NCBI Taxonomy" id="1572751"/>
    <lineage>
        <taxon>Bacteria</taxon>
        <taxon>Pseudomonadati</taxon>
        <taxon>Pseudomonadota</taxon>
        <taxon>Alphaproteobacteria</taxon>
        <taxon>Sphingomonadales</taxon>
        <taxon>Erythrobacteraceae</taxon>
        <taxon>Croceibacterium</taxon>
    </lineage>
</organism>
<proteinExistence type="predicted"/>
<keyword evidence="4" id="KW-1185">Reference proteome</keyword>
<dbReference type="RefSeq" id="WP_039097265.1">
    <property type="nucleotide sequence ID" value="NZ_JTDN01000002.1"/>
</dbReference>
<keyword evidence="1" id="KW-0472">Membrane</keyword>
<evidence type="ECO:0000256" key="1">
    <source>
        <dbReference type="SAM" id="Phobius"/>
    </source>
</evidence>
<dbReference type="FunFam" id="2.70.70.10:FF:000006">
    <property type="entry name" value="M23 family peptidase"/>
    <property type="match status" value="1"/>
</dbReference>
<dbReference type="EMBL" id="JTDN01000002">
    <property type="protein sequence ID" value="KHL25149.1"/>
    <property type="molecule type" value="Genomic_DNA"/>
</dbReference>
<dbReference type="InterPro" id="IPR050570">
    <property type="entry name" value="Cell_wall_metabolism_enzyme"/>
</dbReference>
<evidence type="ECO:0000313" key="3">
    <source>
        <dbReference type="EMBL" id="KHL25149.1"/>
    </source>
</evidence>
<dbReference type="InterPro" id="IPR011055">
    <property type="entry name" value="Dup_hybrid_motif"/>
</dbReference>
<dbReference type="Gene3D" id="2.70.70.10">
    <property type="entry name" value="Glucose Permease (Domain IIA)"/>
    <property type="match status" value="1"/>
</dbReference>
<name>A0A0B2BUQ8_9SPHN</name>
<dbReference type="SUPFAM" id="SSF51261">
    <property type="entry name" value="Duplicated hybrid motif"/>
    <property type="match status" value="1"/>
</dbReference>
<dbReference type="InterPro" id="IPR016047">
    <property type="entry name" value="M23ase_b-sheet_dom"/>
</dbReference>
<reference evidence="3 4" key="1">
    <citation type="submission" date="2014-11" db="EMBL/GenBank/DDBJ databases">
        <title>Draft genome sequence of Kirrobacter mercurialis.</title>
        <authorList>
            <person name="Coil D.A."/>
            <person name="Eisen J.A."/>
        </authorList>
    </citation>
    <scope>NUCLEOTIDE SEQUENCE [LARGE SCALE GENOMIC DNA]</scope>
    <source>
        <strain evidence="3 4">Coronado</strain>
    </source>
</reference>
<sequence>MLQHTSRKAPRIQHLFAPREVTFRTGAPDAGKVRTLRLSTRKQVVLAGVTGALALGWLGSLAALATSRIETEQHQARLADREAAVTDDATQVARWRAEMDRVAQDLQQRQELLETVAGMLPADAVADQEAASAGRVDEASGRAQRVGAALPEGAALLRLEQRQLALAARLTRYAETRADRAESAIRALGVDPRTVRASLSRDDQLAMGGPLESFSSSADGALSARFERLGTSLTRMAELERSMTRVPQVMPVAGARFSSSFGYRRDPFHGTAALHAGLDFAAPQGSPVLATANGRVSFVGTKGGYGRTVEITHGNGLMTRYGHLSGWKAKVGDRVAAGDQVGMLGSTGRSTGPHLHFEVRVHGRAVNPLPFLQHAPTLLAGVRED</sequence>
<evidence type="ECO:0000259" key="2">
    <source>
        <dbReference type="Pfam" id="PF01551"/>
    </source>
</evidence>
<feature type="domain" description="M23ase beta-sheet core" evidence="2">
    <location>
        <begin position="274"/>
        <end position="368"/>
    </location>
</feature>
<dbReference type="CDD" id="cd12797">
    <property type="entry name" value="M23_peptidase"/>
    <property type="match status" value="1"/>
</dbReference>
<dbReference type="PANTHER" id="PTHR21666:SF270">
    <property type="entry name" value="MUREIN HYDROLASE ACTIVATOR ENVC"/>
    <property type="match status" value="1"/>
</dbReference>
<keyword evidence="1" id="KW-0812">Transmembrane</keyword>
<dbReference type="PANTHER" id="PTHR21666">
    <property type="entry name" value="PEPTIDASE-RELATED"/>
    <property type="match status" value="1"/>
</dbReference>
<dbReference type="AlphaFoldDB" id="A0A0B2BUQ8"/>